<dbReference type="GO" id="GO:0015271">
    <property type="term" value="F:outward rectifier potassium channel activity"/>
    <property type="evidence" value="ECO:0007669"/>
    <property type="project" value="TreeGrafter"/>
</dbReference>
<feature type="domain" description="Potassium channel" evidence="15">
    <location>
        <begin position="76"/>
        <end position="132"/>
    </location>
</feature>
<dbReference type="Proteomes" id="UP000054324">
    <property type="component" value="Unassembled WGS sequence"/>
</dbReference>
<dbReference type="InterPro" id="IPR003280">
    <property type="entry name" value="2pore_dom_K_chnl"/>
</dbReference>
<feature type="transmembrane region" description="Helical" evidence="14">
    <location>
        <begin position="220"/>
        <end position="247"/>
    </location>
</feature>
<dbReference type="KEGG" id="ovi:T265_05541"/>
<dbReference type="EMBL" id="KL596723">
    <property type="protein sequence ID" value="KER27442.1"/>
    <property type="molecule type" value="Genomic_DNA"/>
</dbReference>
<evidence type="ECO:0000256" key="13">
    <source>
        <dbReference type="SAM" id="MobiDB-lite"/>
    </source>
</evidence>
<feature type="transmembrane region" description="Helical" evidence="14">
    <location>
        <begin position="189"/>
        <end position="208"/>
    </location>
</feature>
<dbReference type="RefSeq" id="XP_009168839.1">
    <property type="nucleotide sequence ID" value="XM_009170575.1"/>
</dbReference>
<dbReference type="Pfam" id="PF07885">
    <property type="entry name" value="Ion_trans_2"/>
    <property type="match status" value="2"/>
</dbReference>
<feature type="domain" description="Potassium channel" evidence="15">
    <location>
        <begin position="168"/>
        <end position="243"/>
    </location>
</feature>
<evidence type="ECO:0000256" key="7">
    <source>
        <dbReference type="ARBA" id="ARBA00022958"/>
    </source>
</evidence>
<dbReference type="InterPro" id="IPR003092">
    <property type="entry name" value="2pore_dom_K_chnl_TASK"/>
</dbReference>
<reference evidence="16 17" key="1">
    <citation type="submission" date="2013-11" db="EMBL/GenBank/DDBJ databases">
        <title>Opisthorchis viverrini - life in the bile duct.</title>
        <authorList>
            <person name="Young N.D."/>
            <person name="Nagarajan N."/>
            <person name="Lin S.J."/>
            <person name="Korhonen P.K."/>
            <person name="Jex A.R."/>
            <person name="Hall R.S."/>
            <person name="Safavi-Hemami H."/>
            <person name="Kaewkong W."/>
            <person name="Bertrand D."/>
            <person name="Gao S."/>
            <person name="Seet Q."/>
            <person name="Wongkham S."/>
            <person name="Teh B.T."/>
            <person name="Wongkham C."/>
            <person name="Intapan P.M."/>
            <person name="Maleewong W."/>
            <person name="Yang X."/>
            <person name="Hu M."/>
            <person name="Wang Z."/>
            <person name="Hofmann A."/>
            <person name="Sternberg P.W."/>
            <person name="Tan P."/>
            <person name="Wang J."/>
            <person name="Gasser R.B."/>
        </authorList>
    </citation>
    <scope>NUCLEOTIDE SEQUENCE [LARGE SCALE GENOMIC DNA]</scope>
</reference>
<dbReference type="AlphaFoldDB" id="A0A074ZNS2"/>
<evidence type="ECO:0000256" key="8">
    <source>
        <dbReference type="ARBA" id="ARBA00022989"/>
    </source>
</evidence>
<keyword evidence="3 12" id="KW-0813">Transport</keyword>
<dbReference type="GeneID" id="20319723"/>
<evidence type="ECO:0000256" key="12">
    <source>
        <dbReference type="RuleBase" id="RU003857"/>
    </source>
</evidence>
<dbReference type="PANTHER" id="PTHR11003:SF291">
    <property type="entry name" value="IP11374P"/>
    <property type="match status" value="1"/>
</dbReference>
<dbReference type="GO" id="GO:0022841">
    <property type="term" value="F:potassium ion leak channel activity"/>
    <property type="evidence" value="ECO:0007669"/>
    <property type="project" value="TreeGrafter"/>
</dbReference>
<dbReference type="SUPFAM" id="SSF81324">
    <property type="entry name" value="Voltage-gated potassium channels"/>
    <property type="match status" value="2"/>
</dbReference>
<evidence type="ECO:0000256" key="6">
    <source>
        <dbReference type="ARBA" id="ARBA00022826"/>
    </source>
</evidence>
<dbReference type="PANTHER" id="PTHR11003">
    <property type="entry name" value="POTASSIUM CHANNEL, SUBFAMILY K"/>
    <property type="match status" value="1"/>
</dbReference>
<keyword evidence="9 12" id="KW-0406">Ion transport</keyword>
<feature type="transmembrane region" description="Helical" evidence="14">
    <location>
        <begin position="6"/>
        <end position="26"/>
    </location>
</feature>
<dbReference type="GO" id="GO:0005886">
    <property type="term" value="C:plasma membrane"/>
    <property type="evidence" value="ECO:0007669"/>
    <property type="project" value="TreeGrafter"/>
</dbReference>
<evidence type="ECO:0000256" key="1">
    <source>
        <dbReference type="ARBA" id="ARBA00004141"/>
    </source>
</evidence>
<dbReference type="Gene3D" id="1.10.287.70">
    <property type="match status" value="1"/>
</dbReference>
<keyword evidence="4" id="KW-0633">Potassium transport</keyword>
<evidence type="ECO:0000256" key="4">
    <source>
        <dbReference type="ARBA" id="ARBA00022538"/>
    </source>
</evidence>
<evidence type="ECO:0000256" key="2">
    <source>
        <dbReference type="ARBA" id="ARBA00006666"/>
    </source>
</evidence>
<keyword evidence="6" id="KW-0631">Potassium channel</keyword>
<dbReference type="GO" id="GO:0030322">
    <property type="term" value="P:stabilization of membrane potential"/>
    <property type="evidence" value="ECO:0007669"/>
    <property type="project" value="TreeGrafter"/>
</dbReference>
<evidence type="ECO:0000256" key="9">
    <source>
        <dbReference type="ARBA" id="ARBA00023065"/>
    </source>
</evidence>
<comment type="subcellular location">
    <subcellularLocation>
        <location evidence="1">Membrane</location>
        <topology evidence="1">Multi-pass membrane protein</topology>
    </subcellularLocation>
</comment>
<evidence type="ECO:0000256" key="5">
    <source>
        <dbReference type="ARBA" id="ARBA00022692"/>
    </source>
</evidence>
<feature type="transmembrane region" description="Helical" evidence="14">
    <location>
        <begin position="159"/>
        <end position="177"/>
    </location>
</feature>
<evidence type="ECO:0000313" key="16">
    <source>
        <dbReference type="EMBL" id="KER27442.1"/>
    </source>
</evidence>
<dbReference type="PRINTS" id="PR01095">
    <property type="entry name" value="TASKCHANNEL"/>
</dbReference>
<protein>
    <recommendedName>
        <fullName evidence="15">Potassium channel domain-containing protein</fullName>
    </recommendedName>
</protein>
<organism evidence="16 17">
    <name type="scientific">Opisthorchis viverrini</name>
    <name type="common">Southeast Asian liver fluke</name>
    <dbReference type="NCBI Taxonomy" id="6198"/>
    <lineage>
        <taxon>Eukaryota</taxon>
        <taxon>Metazoa</taxon>
        <taxon>Spiralia</taxon>
        <taxon>Lophotrochozoa</taxon>
        <taxon>Platyhelminthes</taxon>
        <taxon>Trematoda</taxon>
        <taxon>Digenea</taxon>
        <taxon>Opisthorchiida</taxon>
        <taxon>Opisthorchiata</taxon>
        <taxon>Opisthorchiidae</taxon>
        <taxon>Opisthorchis</taxon>
    </lineage>
</organism>
<evidence type="ECO:0000256" key="11">
    <source>
        <dbReference type="ARBA" id="ARBA00023303"/>
    </source>
</evidence>
<feature type="compositionally biased region" description="Polar residues" evidence="13">
    <location>
        <begin position="634"/>
        <end position="646"/>
    </location>
</feature>
<dbReference type="OrthoDB" id="297496at2759"/>
<dbReference type="InterPro" id="IPR013099">
    <property type="entry name" value="K_chnl_dom"/>
</dbReference>
<dbReference type="FunFam" id="1.10.287.70:FF:000090">
    <property type="entry name" value="two pore potassium channel protein sup-9"/>
    <property type="match status" value="1"/>
</dbReference>
<keyword evidence="8 14" id="KW-1133">Transmembrane helix</keyword>
<keyword evidence="5 12" id="KW-0812">Transmembrane</keyword>
<evidence type="ECO:0000256" key="14">
    <source>
        <dbReference type="SAM" id="Phobius"/>
    </source>
</evidence>
<feature type="region of interest" description="Disordered" evidence="13">
    <location>
        <begin position="634"/>
        <end position="655"/>
    </location>
</feature>
<comment type="similarity">
    <text evidence="2 12">Belongs to the two pore domain potassium channel (TC 1.A.1.8) family.</text>
</comment>
<dbReference type="PRINTS" id="PR01333">
    <property type="entry name" value="2POREKCHANEL"/>
</dbReference>
<dbReference type="STRING" id="6198.A0A074ZNS2"/>
<evidence type="ECO:0000313" key="17">
    <source>
        <dbReference type="Proteomes" id="UP000054324"/>
    </source>
</evidence>
<keyword evidence="7" id="KW-0630">Potassium</keyword>
<sequence>MKRQNVRTLSLIVVTFTYLLLGAAIFDHFESDNEVEEHQRLTESANKLRHKYNMSQDDFDQITQLAIQMKPYKAGTQWKFAGAFYFATTVITTIGYGHSTPKTDWGKIFCMCYAVPGIPLCLVMFQSIGERMNTSMTWLLRQVKKQLSCKCRSVSQTNLMLVSFTTGTTVLAIGAVVFSCYEEWDYLDSFYYCFITLTTIGFGDFVALQRNNSLARRPDYVAFSLIFILFGLTVVSSVMNLVVLRFLTMNTEDERRDQLEAAAQAQELQRLRGDVIWTEPEYETSNSTTAYLPKEQATKMDEFNFYMYQPALANNVHRFFSGLSSLFTPQSRFVRGGHEGFFREPHEVWKSRNVKRKYGVCNQQLSYTPLSHQVTHSLVDAVKIPYNSKQKMRSFSVPENHFPLALPLRSTRSVPSLLEAWPQRKNWYLPPHLGAEENPECGRSQQHSGMIRMHHPTTREHVYPCNTCGKHPERFYSRRLHSQPKYPSVHFNRLHSTNTVSTSSYNVSCNFNRQISNSRCARTESMFHSNPNPPTTRFWTHYPITDLPSISDMYDDRRDSDCSADHDDTSEPETNCVLNEFGAYSQPAGRKFSSSAVPDTINTGRGIVNYGYDKDEIRRAELSFCRNRVVENCPSPNRSVSCPKQLTSERKRASV</sequence>
<keyword evidence="17" id="KW-1185">Reference proteome</keyword>
<feature type="transmembrane region" description="Helical" evidence="14">
    <location>
        <begin position="78"/>
        <end position="99"/>
    </location>
</feature>
<name>A0A074ZNS2_OPIVI</name>
<keyword evidence="10 14" id="KW-0472">Membrane</keyword>
<gene>
    <name evidence="16" type="ORF">T265_05541</name>
</gene>
<evidence type="ECO:0000259" key="15">
    <source>
        <dbReference type="Pfam" id="PF07885"/>
    </source>
</evidence>
<proteinExistence type="inferred from homology"/>
<accession>A0A074ZNS2</accession>
<evidence type="ECO:0000256" key="3">
    <source>
        <dbReference type="ARBA" id="ARBA00022448"/>
    </source>
</evidence>
<keyword evidence="11 12" id="KW-0407">Ion channel</keyword>
<evidence type="ECO:0000256" key="10">
    <source>
        <dbReference type="ARBA" id="ARBA00023136"/>
    </source>
</evidence>
<dbReference type="CTD" id="20319723"/>